<feature type="compositionally biased region" description="Basic and acidic residues" evidence="1">
    <location>
        <begin position="293"/>
        <end position="303"/>
    </location>
</feature>
<feature type="compositionally biased region" description="Acidic residues" evidence="1">
    <location>
        <begin position="248"/>
        <end position="268"/>
    </location>
</feature>
<feature type="non-terminal residue" evidence="2">
    <location>
        <position position="1"/>
    </location>
</feature>
<name>A0A409X9U6_PSICY</name>
<dbReference type="EMBL" id="NHYD01002273">
    <property type="protein sequence ID" value="PPQ87515.1"/>
    <property type="molecule type" value="Genomic_DNA"/>
</dbReference>
<feature type="region of interest" description="Disordered" evidence="1">
    <location>
        <begin position="1"/>
        <end position="26"/>
    </location>
</feature>
<keyword evidence="3" id="KW-1185">Reference proteome</keyword>
<evidence type="ECO:0000256" key="1">
    <source>
        <dbReference type="SAM" id="MobiDB-lite"/>
    </source>
</evidence>
<evidence type="ECO:0000313" key="3">
    <source>
        <dbReference type="Proteomes" id="UP000283269"/>
    </source>
</evidence>
<feature type="region of interest" description="Disordered" evidence="1">
    <location>
        <begin position="243"/>
        <end position="303"/>
    </location>
</feature>
<reference evidence="2 3" key="1">
    <citation type="journal article" date="2018" name="Evol. Lett.">
        <title>Horizontal gene cluster transfer increased hallucinogenic mushroom diversity.</title>
        <authorList>
            <person name="Reynolds H.T."/>
            <person name="Vijayakumar V."/>
            <person name="Gluck-Thaler E."/>
            <person name="Korotkin H.B."/>
            <person name="Matheny P.B."/>
            <person name="Slot J.C."/>
        </authorList>
    </citation>
    <scope>NUCLEOTIDE SEQUENCE [LARGE SCALE GENOMIC DNA]</scope>
    <source>
        <strain evidence="2 3">2631</strain>
    </source>
</reference>
<dbReference type="InterPro" id="IPR027417">
    <property type="entry name" value="P-loop_NTPase"/>
</dbReference>
<accession>A0A409X9U6</accession>
<dbReference type="OrthoDB" id="5061070at2759"/>
<protein>
    <submittedName>
        <fullName evidence="2">Uncharacterized protein</fullName>
    </submittedName>
</protein>
<gene>
    <name evidence="2" type="ORF">CVT25_008012</name>
</gene>
<organism evidence="2 3">
    <name type="scientific">Psilocybe cyanescens</name>
    <dbReference type="NCBI Taxonomy" id="93625"/>
    <lineage>
        <taxon>Eukaryota</taxon>
        <taxon>Fungi</taxon>
        <taxon>Dikarya</taxon>
        <taxon>Basidiomycota</taxon>
        <taxon>Agaricomycotina</taxon>
        <taxon>Agaricomycetes</taxon>
        <taxon>Agaricomycetidae</taxon>
        <taxon>Agaricales</taxon>
        <taxon>Agaricineae</taxon>
        <taxon>Strophariaceae</taxon>
        <taxon>Psilocybe</taxon>
    </lineage>
</organism>
<dbReference type="Gene3D" id="3.40.50.300">
    <property type="entry name" value="P-loop containing nucleotide triphosphate hydrolases"/>
    <property type="match status" value="1"/>
</dbReference>
<dbReference type="STRING" id="93625.A0A409X9U6"/>
<dbReference type="Proteomes" id="UP000283269">
    <property type="component" value="Unassembled WGS sequence"/>
</dbReference>
<comment type="caution">
    <text evidence="2">The sequence shown here is derived from an EMBL/GenBank/DDBJ whole genome shotgun (WGS) entry which is preliminary data.</text>
</comment>
<dbReference type="InParanoid" id="A0A409X9U6"/>
<dbReference type="AlphaFoldDB" id="A0A409X9U6"/>
<evidence type="ECO:0000313" key="2">
    <source>
        <dbReference type="EMBL" id="PPQ87515.1"/>
    </source>
</evidence>
<sequence length="303" mass="33641">SSISASASSLEDQATSTPGAGLSNPKVSQGRRHMLDLVNCLHSTGIQVDIEFPQIAVIGSLKVLESPLSSRVFLKLPYRALLAPALGPIASQAGGSGDSNDIDLVQHLVTTYIKKPNCITLLTVACETDFALNRFLQLRMPEIFKELDANIKSCRKSVQQLPRPLPDNPQSEIATLVYNFVSDLEKYVEGVSDEDGLLLAIHPAQERFKRAVCTTAPKLRPFERKYEGERHISRAHFLVEDGRVCNDEQNDYEDENEGEDDGEEEDPQNDNSTHECSVRSPAKRKSYPTNKIYIDEVMGRANR</sequence>
<proteinExistence type="predicted"/>